<dbReference type="GO" id="GO:0016787">
    <property type="term" value="F:hydrolase activity"/>
    <property type="evidence" value="ECO:0007669"/>
    <property type="project" value="UniProtKB-KW"/>
</dbReference>
<proteinExistence type="predicted"/>
<dbReference type="Gene3D" id="3.40.50.1820">
    <property type="entry name" value="alpha/beta hydrolase"/>
    <property type="match status" value="1"/>
</dbReference>
<dbReference type="PANTHER" id="PTHR43433:SF5">
    <property type="entry name" value="AB HYDROLASE-1 DOMAIN-CONTAINING PROTEIN"/>
    <property type="match status" value="1"/>
</dbReference>
<organism evidence="1 2">
    <name type="scientific">Alicyclobacillus acidoterrestris (strain ATCC 49025 / DSM 3922 / CIP 106132 / NCIMB 13137 / GD3B)</name>
    <dbReference type="NCBI Taxonomy" id="1356854"/>
    <lineage>
        <taxon>Bacteria</taxon>
        <taxon>Bacillati</taxon>
        <taxon>Bacillota</taxon>
        <taxon>Bacilli</taxon>
        <taxon>Bacillales</taxon>
        <taxon>Alicyclobacillaceae</taxon>
        <taxon>Alicyclobacillus</taxon>
    </lineage>
</organism>
<accession>A0A9E6ZEW0</accession>
<reference evidence="2" key="1">
    <citation type="journal article" date="2022" name="G3 (Bethesda)">
        <title>Unveiling the complete genome sequence of Alicyclobacillus acidoterrestris DSM 3922T, a taint-producing strain.</title>
        <authorList>
            <person name="Leonardo I.C."/>
            <person name="Barreto Crespo M.T."/>
            <person name="Gaspar F.B."/>
        </authorList>
    </citation>
    <scope>NUCLEOTIDE SEQUENCE [LARGE SCALE GENOMIC DNA]</scope>
    <source>
        <strain evidence="2">DSM 3922</strain>
    </source>
</reference>
<dbReference type="OrthoDB" id="9805423at2"/>
<keyword evidence="2" id="KW-1185">Reference proteome</keyword>
<dbReference type="STRING" id="1356854.N007_06035"/>
<protein>
    <submittedName>
        <fullName evidence="1">Alpha/beta hydrolase</fullName>
    </submittedName>
</protein>
<dbReference type="Pfam" id="PF00561">
    <property type="entry name" value="Abhydrolase_1"/>
    <property type="match status" value="1"/>
</dbReference>
<sequence>MPVASVNGADIYYEVLGEGRPLVLVMGLGGNLDWWGTGFRKRLARARQVIAFDNRGSGRTKAPAGPIQIEQMADDLASLLDALSIDQADVFGVSMGGMISQEFALRHPHRLHKLILGCTSCGGSQQVPPTKRARELLMAFSHSQSEEDAMAYHTKLLFPEAFIEQHWDLLQAAHRMMFQIPTTPDNFERQLHALEAWPGTYERLPSIAHPTLLLHGTADILLPAQNSELMEQRLPSARYIAYEGCGHGFMVQAAQQVISDVDTFLAE</sequence>
<dbReference type="InterPro" id="IPR000073">
    <property type="entry name" value="AB_hydrolase_1"/>
</dbReference>
<dbReference type="AlphaFoldDB" id="T0BTU0"/>
<dbReference type="eggNOG" id="COG2267">
    <property type="taxonomic scope" value="Bacteria"/>
</dbReference>
<dbReference type="SUPFAM" id="SSF53474">
    <property type="entry name" value="alpha/beta-Hydrolases"/>
    <property type="match status" value="1"/>
</dbReference>
<dbReference type="PRINTS" id="PR00111">
    <property type="entry name" value="ABHYDROLASE"/>
</dbReference>
<dbReference type="PANTHER" id="PTHR43433">
    <property type="entry name" value="HYDROLASE, ALPHA/BETA FOLD FAMILY PROTEIN"/>
    <property type="match status" value="1"/>
</dbReference>
<accession>T0BTU0</accession>
<evidence type="ECO:0000313" key="2">
    <source>
        <dbReference type="Proteomes" id="UP000829401"/>
    </source>
</evidence>
<dbReference type="EMBL" id="CP080467">
    <property type="protein sequence ID" value="UNO48582.1"/>
    <property type="molecule type" value="Genomic_DNA"/>
</dbReference>
<dbReference type="InterPro" id="IPR050471">
    <property type="entry name" value="AB_hydrolase"/>
</dbReference>
<keyword evidence="1" id="KW-0378">Hydrolase</keyword>
<dbReference type="KEGG" id="aaco:K1I37_18265"/>
<evidence type="ECO:0000313" key="1">
    <source>
        <dbReference type="EMBL" id="UNO48582.1"/>
    </source>
</evidence>
<dbReference type="RefSeq" id="WP_021296249.1">
    <property type="nucleotide sequence ID" value="NZ_AURB01000125.1"/>
</dbReference>
<dbReference type="Proteomes" id="UP000829401">
    <property type="component" value="Chromosome"/>
</dbReference>
<name>T0BTU0_ALIAG</name>
<gene>
    <name evidence="1" type="ORF">K1I37_18265</name>
</gene>
<dbReference type="InterPro" id="IPR029058">
    <property type="entry name" value="AB_hydrolase_fold"/>
</dbReference>